<keyword evidence="2" id="KW-0378">Hydrolase</keyword>
<dbReference type="GO" id="GO:0008757">
    <property type="term" value="F:S-adenosylmethionine-dependent methyltransferase activity"/>
    <property type="evidence" value="ECO:0007669"/>
    <property type="project" value="InterPro"/>
</dbReference>
<dbReference type="Pfam" id="PF08241">
    <property type="entry name" value="Methyltransf_11"/>
    <property type="match status" value="1"/>
</dbReference>
<dbReference type="GO" id="GO:0046872">
    <property type="term" value="F:metal ion binding"/>
    <property type="evidence" value="ECO:0007669"/>
    <property type="project" value="UniProtKB-KW"/>
</dbReference>
<dbReference type="InterPro" id="IPR039356">
    <property type="entry name" value="YfbR/HDDC2"/>
</dbReference>
<dbReference type="AlphaFoldDB" id="A0A975SK99"/>
<dbReference type="CDD" id="cd02440">
    <property type="entry name" value="AdoMet_MTases"/>
    <property type="match status" value="1"/>
</dbReference>
<evidence type="ECO:0000313" key="6">
    <source>
        <dbReference type="Proteomes" id="UP000683428"/>
    </source>
</evidence>
<gene>
    <name evidence="5" type="ORF">Azoinq_07955</name>
</gene>
<dbReference type="InterPro" id="IPR013216">
    <property type="entry name" value="Methyltransf_11"/>
</dbReference>
<feature type="domain" description="HD" evidence="4">
    <location>
        <begin position="15"/>
        <end position="173"/>
    </location>
</feature>
<protein>
    <submittedName>
        <fullName evidence="5">HD domain-containing protein</fullName>
    </submittedName>
</protein>
<dbReference type="InterPro" id="IPR006674">
    <property type="entry name" value="HD_domain"/>
</dbReference>
<dbReference type="EMBL" id="CP064782">
    <property type="protein sequence ID" value="QWT47813.1"/>
    <property type="molecule type" value="Genomic_DNA"/>
</dbReference>
<keyword evidence="1" id="KW-0479">Metal-binding</keyword>
<evidence type="ECO:0000259" key="3">
    <source>
        <dbReference type="Pfam" id="PF08241"/>
    </source>
</evidence>
<dbReference type="Pfam" id="PF13023">
    <property type="entry name" value="HD_3"/>
    <property type="match status" value="1"/>
</dbReference>
<evidence type="ECO:0000313" key="5">
    <source>
        <dbReference type="EMBL" id="QWT47813.1"/>
    </source>
</evidence>
<proteinExistence type="predicted"/>
<evidence type="ECO:0000256" key="1">
    <source>
        <dbReference type="ARBA" id="ARBA00022723"/>
    </source>
</evidence>
<dbReference type="RefSeq" id="WP_216130239.1">
    <property type="nucleotide sequence ID" value="NZ_CP064782.1"/>
</dbReference>
<dbReference type="GO" id="GO:0002953">
    <property type="term" value="F:5'-deoxynucleotidase activity"/>
    <property type="evidence" value="ECO:0007669"/>
    <property type="project" value="InterPro"/>
</dbReference>
<sequence>MAANMEALAAFLVEADKLKGVTRAGYLCTGERHENSAEHSWHLALGLVTLARELDLPLDLPKALTMALIHDLCEIDAGDTPVYSQRADQHQAEARGVARLAGFGLKFGPELQALWQEYEAQESREARWVKVLDRLLPFLSNLATQGRSWQDWSVRRSQVLARNQVIAQQAPEIYAWLVQRLDECVAQGWLLPDEENTVTRDFFAHKAAAFDQGGHRTDNVANIARAIQAAVPLAPAMHLLDFGSGTGLLLEALAPQVGRFTAIDQSAAMNAQLERKRAALPCALTLVAADLEGDWSAVLAPEEGGDAGFDGVVSSMTLHHIRDVPALLAKLHGVTRPGGFLAVADLDTEDGSFHQEDTGVFHTGFDRDWLAKAARDAGFLQVAVTDASVVHKPQGDYPVFLLTARR</sequence>
<dbReference type="Proteomes" id="UP000683428">
    <property type="component" value="Chromosome"/>
</dbReference>
<name>A0A975SK99_9RHOO</name>
<dbReference type="GO" id="GO:0005737">
    <property type="term" value="C:cytoplasm"/>
    <property type="evidence" value="ECO:0007669"/>
    <property type="project" value="TreeGrafter"/>
</dbReference>
<reference evidence="5" key="1">
    <citation type="submission" date="2020-11" db="EMBL/GenBank/DDBJ databases">
        <title>Azospira inquinata sp. nov.</title>
        <authorList>
            <person name="Moe W.M."/>
            <person name="Mikes M.C."/>
        </authorList>
    </citation>
    <scope>NUCLEOTIDE SEQUENCE</scope>
    <source>
        <strain evidence="5">Azo-3</strain>
    </source>
</reference>
<dbReference type="PANTHER" id="PTHR11845:SF13">
    <property type="entry name" value="5'-DEOXYNUCLEOTIDASE HDDC2"/>
    <property type="match status" value="1"/>
</dbReference>
<dbReference type="KEGG" id="aiq:Azoinq_07955"/>
<evidence type="ECO:0000259" key="4">
    <source>
        <dbReference type="Pfam" id="PF13023"/>
    </source>
</evidence>
<keyword evidence="6" id="KW-1185">Reference proteome</keyword>
<accession>A0A975SK99</accession>
<organism evidence="5 6">
    <name type="scientific">Azospira inquinata</name>
    <dbReference type="NCBI Taxonomy" id="2785627"/>
    <lineage>
        <taxon>Bacteria</taxon>
        <taxon>Pseudomonadati</taxon>
        <taxon>Pseudomonadota</taxon>
        <taxon>Betaproteobacteria</taxon>
        <taxon>Rhodocyclales</taxon>
        <taxon>Rhodocyclaceae</taxon>
        <taxon>Azospira</taxon>
    </lineage>
</organism>
<feature type="domain" description="Methyltransferase type 11" evidence="3">
    <location>
        <begin position="240"/>
        <end position="342"/>
    </location>
</feature>
<dbReference type="PANTHER" id="PTHR11845">
    <property type="entry name" value="5'-DEOXYNUCLEOTIDASE HDDC2"/>
    <property type="match status" value="1"/>
</dbReference>
<evidence type="ECO:0000256" key="2">
    <source>
        <dbReference type="ARBA" id="ARBA00022801"/>
    </source>
</evidence>